<name>A0A975P4H1_9BRAD</name>
<keyword evidence="1" id="KW-1133">Transmembrane helix</keyword>
<accession>A0A975P4H1</accession>
<keyword evidence="1" id="KW-0812">Transmembrane</keyword>
<dbReference type="RefSeq" id="WP_215606180.1">
    <property type="nucleotide sequence ID" value="NZ_CP076136.1"/>
</dbReference>
<evidence type="ECO:0000256" key="1">
    <source>
        <dbReference type="SAM" id="Phobius"/>
    </source>
</evidence>
<keyword evidence="3" id="KW-1185">Reference proteome</keyword>
<dbReference type="Proteomes" id="UP000676951">
    <property type="component" value="Chromosome"/>
</dbReference>
<protein>
    <submittedName>
        <fullName evidence="2">Uncharacterized protein</fullName>
    </submittedName>
</protein>
<evidence type="ECO:0000313" key="2">
    <source>
        <dbReference type="EMBL" id="QWG25444.1"/>
    </source>
</evidence>
<keyword evidence="1" id="KW-0472">Membrane</keyword>
<dbReference type="EMBL" id="CP076136">
    <property type="protein sequence ID" value="QWG25444.1"/>
    <property type="molecule type" value="Genomic_DNA"/>
</dbReference>
<gene>
    <name evidence="2" type="ORF">KMZ93_11490</name>
</gene>
<reference evidence="2 3" key="1">
    <citation type="submission" date="2021-06" db="EMBL/GenBank/DDBJ databases">
        <title>Bradyrhizobium sp. S2-11-4 Genome sequencing.</title>
        <authorList>
            <person name="Jin L."/>
        </authorList>
    </citation>
    <scope>NUCLEOTIDE SEQUENCE [LARGE SCALE GENOMIC DNA]</scope>
    <source>
        <strain evidence="2 3">S2-11-4</strain>
    </source>
</reference>
<sequence length="79" mass="8352">MATLTMAKLLVLLLPSLLSLAGQGAMPKVLCLVSSILALLLSVEPFGAVLPWVVGMAIAVLSVRERIHRLRAAGVLHLK</sequence>
<feature type="transmembrane region" description="Helical" evidence="1">
    <location>
        <begin position="37"/>
        <end position="61"/>
    </location>
</feature>
<dbReference type="AlphaFoldDB" id="A0A975P4H1"/>
<proteinExistence type="predicted"/>
<organism evidence="2 3">
    <name type="scientific">Bradyrhizobium sediminis</name>
    <dbReference type="NCBI Taxonomy" id="2840469"/>
    <lineage>
        <taxon>Bacteria</taxon>
        <taxon>Pseudomonadati</taxon>
        <taxon>Pseudomonadota</taxon>
        <taxon>Alphaproteobacteria</taxon>
        <taxon>Hyphomicrobiales</taxon>
        <taxon>Nitrobacteraceae</taxon>
        <taxon>Bradyrhizobium</taxon>
    </lineage>
</organism>
<evidence type="ECO:0000313" key="3">
    <source>
        <dbReference type="Proteomes" id="UP000676951"/>
    </source>
</evidence>